<dbReference type="InterPro" id="IPR007156">
    <property type="entry name" value="MamQ_LemA"/>
</dbReference>
<protein>
    <submittedName>
        <fullName evidence="8">LemA</fullName>
    </submittedName>
</protein>
<dbReference type="RefSeq" id="WP_018373354.1">
    <property type="nucleotide sequence ID" value="NZ_LT906439.1"/>
</dbReference>
<dbReference type="AlphaFoldDB" id="A0A239SVI5"/>
<feature type="transmembrane region" description="Helical" evidence="7">
    <location>
        <begin position="44"/>
        <end position="65"/>
    </location>
</feature>
<feature type="transmembrane region" description="Helical" evidence="7">
    <location>
        <begin position="7"/>
        <end position="32"/>
    </location>
</feature>
<comment type="similarity">
    <text evidence="2">Belongs to the LemA family.</text>
</comment>
<dbReference type="Proteomes" id="UP000215185">
    <property type="component" value="Chromosome 1"/>
</dbReference>
<keyword evidence="5 7" id="KW-0472">Membrane</keyword>
<dbReference type="KEGG" id="smen:SAMEA4412692_1528"/>
<evidence type="ECO:0000256" key="3">
    <source>
        <dbReference type="ARBA" id="ARBA00022692"/>
    </source>
</evidence>
<evidence type="ECO:0000256" key="2">
    <source>
        <dbReference type="ARBA" id="ARBA00008854"/>
    </source>
</evidence>
<dbReference type="SUPFAM" id="SSF140478">
    <property type="entry name" value="LemA-like"/>
    <property type="match status" value="1"/>
</dbReference>
<evidence type="ECO:0000256" key="1">
    <source>
        <dbReference type="ARBA" id="ARBA00004167"/>
    </source>
</evidence>
<name>A0A239SVI5_9STRE</name>
<gene>
    <name evidence="8" type="ORF">SAMEA4412692_01528</name>
</gene>
<comment type="subcellular location">
    <subcellularLocation>
        <location evidence="1">Membrane</location>
        <topology evidence="1">Single-pass membrane protein</topology>
    </subcellularLocation>
</comment>
<evidence type="ECO:0000313" key="9">
    <source>
        <dbReference type="Proteomes" id="UP000215185"/>
    </source>
</evidence>
<dbReference type="PANTHER" id="PTHR34478">
    <property type="entry name" value="PROTEIN LEMA"/>
    <property type="match status" value="1"/>
</dbReference>
<dbReference type="GO" id="GO:0016020">
    <property type="term" value="C:membrane"/>
    <property type="evidence" value="ECO:0007669"/>
    <property type="project" value="UniProtKB-SubCell"/>
</dbReference>
<dbReference type="Pfam" id="PF04011">
    <property type="entry name" value="LemA"/>
    <property type="match status" value="1"/>
</dbReference>
<keyword evidence="6" id="KW-0175">Coiled coil</keyword>
<dbReference type="eggNOG" id="COG1704">
    <property type="taxonomic scope" value="Bacteria"/>
</dbReference>
<evidence type="ECO:0000256" key="4">
    <source>
        <dbReference type="ARBA" id="ARBA00022989"/>
    </source>
</evidence>
<feature type="coiled-coil region" evidence="6">
    <location>
        <begin position="68"/>
        <end position="113"/>
    </location>
</feature>
<evidence type="ECO:0000256" key="7">
    <source>
        <dbReference type="SAM" id="Phobius"/>
    </source>
</evidence>
<keyword evidence="9" id="KW-1185">Reference proteome</keyword>
<sequence length="225" mass="25882">MKQQSVLMYLLKLLGIIILATLVWVLIFSFTITPEESDIAIEPFQGASFVFGVLTAIILSFSLHYNKTRHLEQRVDAFKSNIEIVEERNKKLLNQANRLVEKHQNKEKEAIVDVMQAQSTTSRKEATHPLKGKQIETSQEFGQFLKSMPQLRMNENIEKLLNAIFDTENQLAQSRVDYNTTVETYNSAIHQLPISLFAKLLKLKDKPYYQLSQSAEEFTDEMLGL</sequence>
<reference evidence="8 9" key="1">
    <citation type="submission" date="2017-06" db="EMBL/GenBank/DDBJ databases">
        <authorList>
            <consortium name="Pathogen Informatics"/>
        </authorList>
    </citation>
    <scope>NUCLEOTIDE SEQUENCE [LARGE SCALE GENOMIC DNA]</scope>
    <source>
        <strain evidence="8 9">NCTC13788</strain>
    </source>
</reference>
<dbReference type="PANTHER" id="PTHR34478:SF1">
    <property type="entry name" value="PROTEIN LEMA"/>
    <property type="match status" value="1"/>
</dbReference>
<evidence type="ECO:0000256" key="6">
    <source>
        <dbReference type="SAM" id="Coils"/>
    </source>
</evidence>
<dbReference type="InterPro" id="IPR023353">
    <property type="entry name" value="LemA-like_dom_sf"/>
</dbReference>
<proteinExistence type="inferred from homology"/>
<dbReference type="STRING" id="1123308.GCA_000380085_00789"/>
<keyword evidence="4 7" id="KW-1133">Transmembrane helix</keyword>
<organism evidence="8 9">
    <name type="scientific">Streptococcus merionis</name>
    <dbReference type="NCBI Taxonomy" id="400065"/>
    <lineage>
        <taxon>Bacteria</taxon>
        <taxon>Bacillati</taxon>
        <taxon>Bacillota</taxon>
        <taxon>Bacilli</taxon>
        <taxon>Lactobacillales</taxon>
        <taxon>Streptococcaceae</taxon>
        <taxon>Streptococcus</taxon>
    </lineage>
</organism>
<dbReference type="Gene3D" id="1.20.1440.20">
    <property type="entry name" value="LemA-like domain"/>
    <property type="match status" value="1"/>
</dbReference>
<keyword evidence="3 7" id="KW-0812">Transmembrane</keyword>
<dbReference type="EMBL" id="LT906439">
    <property type="protein sequence ID" value="SNU89515.1"/>
    <property type="molecule type" value="Genomic_DNA"/>
</dbReference>
<evidence type="ECO:0000313" key="8">
    <source>
        <dbReference type="EMBL" id="SNU89515.1"/>
    </source>
</evidence>
<dbReference type="OrthoDB" id="2220081at2"/>
<evidence type="ECO:0000256" key="5">
    <source>
        <dbReference type="ARBA" id="ARBA00023136"/>
    </source>
</evidence>
<accession>A0A239SVI5</accession>